<evidence type="ECO:0000259" key="2">
    <source>
        <dbReference type="Pfam" id="PF02120"/>
    </source>
</evidence>
<keyword evidence="4" id="KW-1185">Reference proteome</keyword>
<keyword evidence="3" id="KW-0282">Flagellum</keyword>
<accession>A0ABV6DNX2</accession>
<keyword evidence="3" id="KW-0969">Cilium</keyword>
<evidence type="ECO:0000256" key="1">
    <source>
        <dbReference type="SAM" id="MobiDB-lite"/>
    </source>
</evidence>
<feature type="region of interest" description="Disordered" evidence="1">
    <location>
        <begin position="423"/>
        <end position="460"/>
    </location>
</feature>
<name>A0ABV6DNX2_9BACL</name>
<gene>
    <name evidence="3" type="ORF">ACFFK0_18065</name>
</gene>
<keyword evidence="3" id="KW-0966">Cell projection</keyword>
<dbReference type="RefSeq" id="WP_377471701.1">
    <property type="nucleotide sequence ID" value="NZ_JBHLWN010000071.1"/>
</dbReference>
<protein>
    <submittedName>
        <fullName evidence="3">Flagellar hook-length control protein FliK</fullName>
    </submittedName>
</protein>
<feature type="domain" description="Flagellar hook-length control protein-like C-terminal" evidence="2">
    <location>
        <begin position="349"/>
        <end position="423"/>
    </location>
</feature>
<evidence type="ECO:0000313" key="4">
    <source>
        <dbReference type="Proteomes" id="UP001589776"/>
    </source>
</evidence>
<dbReference type="EMBL" id="JBHLWN010000071">
    <property type="protein sequence ID" value="MFC0214340.1"/>
    <property type="molecule type" value="Genomic_DNA"/>
</dbReference>
<dbReference type="InterPro" id="IPR038610">
    <property type="entry name" value="FliK-like_C_sf"/>
</dbReference>
<comment type="caution">
    <text evidence="3">The sequence shown here is derived from an EMBL/GenBank/DDBJ whole genome shotgun (WGS) entry which is preliminary data.</text>
</comment>
<feature type="compositionally biased region" description="Polar residues" evidence="1">
    <location>
        <begin position="423"/>
        <end position="434"/>
    </location>
</feature>
<evidence type="ECO:0000313" key="3">
    <source>
        <dbReference type="EMBL" id="MFC0214340.1"/>
    </source>
</evidence>
<dbReference type="Pfam" id="PF02120">
    <property type="entry name" value="Flg_hook"/>
    <property type="match status" value="1"/>
</dbReference>
<dbReference type="Proteomes" id="UP001589776">
    <property type="component" value="Unassembled WGS sequence"/>
</dbReference>
<reference evidence="3 4" key="1">
    <citation type="submission" date="2024-09" db="EMBL/GenBank/DDBJ databases">
        <authorList>
            <person name="Sun Q."/>
            <person name="Mori K."/>
        </authorList>
    </citation>
    <scope>NUCLEOTIDE SEQUENCE [LARGE SCALE GENOMIC DNA]</scope>
    <source>
        <strain evidence="3 4">CCM 7759</strain>
    </source>
</reference>
<dbReference type="Gene3D" id="3.30.750.140">
    <property type="match status" value="1"/>
</dbReference>
<dbReference type="InterPro" id="IPR021136">
    <property type="entry name" value="Flagellar_hook_control-like_C"/>
</dbReference>
<dbReference type="CDD" id="cd17470">
    <property type="entry name" value="T3SS_Flik_C"/>
    <property type="match status" value="1"/>
</dbReference>
<sequence>MEITNVSVPTPAAASTSSGSTGAASGKAGGSGELDFSVIMANQQAVDDSAEGTTTDTQLSSLMGLLQMLQQLIAPLRGSAAVSSKNDGQDEQSLPELLVQALNKNSELTDALLKDPEMQNWLAQAAALIPVLSQSSQTSVTGAAQVASGIQPAQDQLSAQETLLHFAALVGQSPNNPIVRHLMNELRQTVEPLLSAVAGQEAPAVAEEVTVQALETQVRKGEAGGMRSGTGIDSLKLSGNETFSVDAAQASDSAIQQTKSKLEVLAARSSAVAAVVQQIQTGQGAKESGSEAGGQDSMASQTPVVPLQDLLKTIQQAEAAPKMAQATIPAHTFVRDMSGFMVSNMKLSMNEMMKEARLILHPEHLGQVDVKITLQSNGQLVAQFMADNAAGRQLLESQLPQLRQALQNQGLQVERLEVSQQAAASGMFQQSHQQGGNGQPFARNQRERVNETDTVDGELTNDLRTLAEHRQEKLKSSGSSFDETA</sequence>
<feature type="region of interest" description="Disordered" evidence="1">
    <location>
        <begin position="1"/>
        <end position="28"/>
    </location>
</feature>
<feature type="compositionally biased region" description="Low complexity" evidence="1">
    <location>
        <begin position="12"/>
        <end position="26"/>
    </location>
</feature>
<proteinExistence type="predicted"/>
<organism evidence="3 4">
    <name type="scientific">Paenibacillus chartarius</name>
    <dbReference type="NCBI Taxonomy" id="747481"/>
    <lineage>
        <taxon>Bacteria</taxon>
        <taxon>Bacillati</taxon>
        <taxon>Bacillota</taxon>
        <taxon>Bacilli</taxon>
        <taxon>Bacillales</taxon>
        <taxon>Paenibacillaceae</taxon>
        <taxon>Paenibacillus</taxon>
    </lineage>
</organism>